<name>A0A3D3TK76_9BACT</name>
<dbReference type="Proteomes" id="UP000264215">
    <property type="component" value="Unassembled WGS sequence"/>
</dbReference>
<dbReference type="PANTHER" id="PTHR36928">
    <property type="entry name" value="PHOSPHATASE YCDX-RELATED"/>
    <property type="match status" value="1"/>
</dbReference>
<evidence type="ECO:0000259" key="1">
    <source>
        <dbReference type="SMART" id="SM00481"/>
    </source>
</evidence>
<dbReference type="SMART" id="SM00481">
    <property type="entry name" value="POLIIIAc"/>
    <property type="match status" value="1"/>
</dbReference>
<reference evidence="2 3" key="1">
    <citation type="journal article" date="2018" name="Nat. Biotechnol.">
        <title>A standardized bacterial taxonomy based on genome phylogeny substantially revises the tree of life.</title>
        <authorList>
            <person name="Parks D.H."/>
            <person name="Chuvochina M."/>
            <person name="Waite D.W."/>
            <person name="Rinke C."/>
            <person name="Skarshewski A."/>
            <person name="Chaumeil P.A."/>
            <person name="Hugenholtz P."/>
        </authorList>
    </citation>
    <scope>NUCLEOTIDE SEQUENCE [LARGE SCALE GENOMIC DNA]</scope>
    <source>
        <strain evidence="2">UBA9905</strain>
    </source>
</reference>
<dbReference type="AlphaFoldDB" id="A0A3D3TK76"/>
<proteinExistence type="predicted"/>
<dbReference type="Pfam" id="PF02811">
    <property type="entry name" value="PHP"/>
    <property type="match status" value="1"/>
</dbReference>
<gene>
    <name evidence="2" type="ORF">DIT26_01840</name>
</gene>
<sequence>MNLTKIDYHMHTSYSDGEMSLPQLLEALEGNVNVCGVTDHFELNHSCSIEFTKNYLNAFGAFKESAKRHGITAHLGVETGLGKSGILLPFMTGEIEYIIASLHRVPLEEASSEEYWEAYKSIISENARRGGFQILGHVEGYLPIQPFLDRDPGFDKKREIERQIIHKHFTPDWYSHLAKDLEANDIALEIHEPSETPRLEVLDIMKRSGVVFSFGTDSHKPEQVSKRSYLKKAIQELDLKESDFLDIETIKSKI</sequence>
<dbReference type="InterPro" id="IPR004013">
    <property type="entry name" value="PHP_dom"/>
</dbReference>
<evidence type="ECO:0000313" key="2">
    <source>
        <dbReference type="EMBL" id="HCO69321.1"/>
    </source>
</evidence>
<dbReference type="GO" id="GO:0042578">
    <property type="term" value="F:phosphoric ester hydrolase activity"/>
    <property type="evidence" value="ECO:0007669"/>
    <property type="project" value="TreeGrafter"/>
</dbReference>
<dbReference type="GO" id="GO:0005829">
    <property type="term" value="C:cytosol"/>
    <property type="evidence" value="ECO:0007669"/>
    <property type="project" value="TreeGrafter"/>
</dbReference>
<dbReference type="SUPFAM" id="SSF89550">
    <property type="entry name" value="PHP domain-like"/>
    <property type="match status" value="1"/>
</dbReference>
<comment type="caution">
    <text evidence="2">The sequence shown here is derived from an EMBL/GenBank/DDBJ whole genome shotgun (WGS) entry which is preliminary data.</text>
</comment>
<evidence type="ECO:0000313" key="3">
    <source>
        <dbReference type="Proteomes" id="UP000264215"/>
    </source>
</evidence>
<organism evidence="2 3">
    <name type="scientific">Mesotoga infera</name>
    <dbReference type="NCBI Taxonomy" id="1236046"/>
    <lineage>
        <taxon>Bacteria</taxon>
        <taxon>Thermotogati</taxon>
        <taxon>Thermotogota</taxon>
        <taxon>Thermotogae</taxon>
        <taxon>Kosmotogales</taxon>
        <taxon>Kosmotogaceae</taxon>
        <taxon>Mesotoga</taxon>
    </lineage>
</organism>
<dbReference type="InterPro" id="IPR016195">
    <property type="entry name" value="Pol/histidinol_Pase-like"/>
</dbReference>
<dbReference type="GO" id="GO:0008270">
    <property type="term" value="F:zinc ion binding"/>
    <property type="evidence" value="ECO:0007669"/>
    <property type="project" value="TreeGrafter"/>
</dbReference>
<dbReference type="InterPro" id="IPR003141">
    <property type="entry name" value="Pol/His_phosphatase_N"/>
</dbReference>
<feature type="domain" description="Polymerase/histidinol phosphatase N-terminal" evidence="1">
    <location>
        <begin position="6"/>
        <end position="83"/>
    </location>
</feature>
<dbReference type="InterPro" id="IPR050243">
    <property type="entry name" value="PHP_phosphatase"/>
</dbReference>
<accession>A0A3D3TK76</accession>
<dbReference type="Gene3D" id="3.20.20.140">
    <property type="entry name" value="Metal-dependent hydrolases"/>
    <property type="match status" value="1"/>
</dbReference>
<protein>
    <recommendedName>
        <fullName evidence="1">Polymerase/histidinol phosphatase N-terminal domain-containing protein</fullName>
    </recommendedName>
</protein>
<dbReference type="PANTHER" id="PTHR36928:SF1">
    <property type="entry name" value="PHOSPHATASE YCDX-RELATED"/>
    <property type="match status" value="1"/>
</dbReference>
<dbReference type="EMBL" id="DQBS01000047">
    <property type="protein sequence ID" value="HCO69321.1"/>
    <property type="molecule type" value="Genomic_DNA"/>
</dbReference>